<dbReference type="PATRIC" id="fig|991905.3.peg.172"/>
<sequence length="371" mass="39819">MTGAGFETLVVDPKDCVGDQSDWRRLAATALESNPFFGPDFLSPFLTHVGPSSVRLCVVRETAGGPWLIAAPVGRRRAGLVVPTATVWASEYGPLGAPLVAPGAPPQAVAAFLDLAAGAGGTPLVTIPYLPTEGAAARALATVADWHPVFDDPQERAAHDAGEQGQRQLLEAMTAKRRKELSRLSRRLADRGATRLVSHRGEAAADVFERFLVLEHAGWKGAHATSLLSDPATAAFARQMIAARAQAGSLRIDALMLDDRPLAMLVMLLEGARAFSWKIAYDEAFARFSPGQRVALFALETNLREPGLAGGDSLAVPGHPMISPLWRGRMVYATGLFARSPAGRLIRLAARLDLHAERQARRLARRLLRRG</sequence>
<dbReference type="RefSeq" id="WP_013650931.1">
    <property type="nucleotide sequence ID" value="NC_015259.1"/>
</dbReference>
<name>F2J072_POLGS</name>
<dbReference type="eggNOG" id="COG5653">
    <property type="taxonomic scope" value="Bacteria"/>
</dbReference>
<dbReference type="OrthoDB" id="213519at2"/>
<dbReference type="InterPro" id="IPR016181">
    <property type="entry name" value="Acyl_CoA_acyltransferase"/>
</dbReference>
<evidence type="ECO:0000259" key="1">
    <source>
        <dbReference type="Pfam" id="PF13480"/>
    </source>
</evidence>
<dbReference type="Pfam" id="PF13480">
    <property type="entry name" value="Acetyltransf_6"/>
    <property type="match status" value="1"/>
</dbReference>
<dbReference type="HOGENOM" id="CLU_051159_1_0_5"/>
<protein>
    <recommendedName>
        <fullName evidence="1">BioF2-like acetyltransferase domain-containing protein</fullName>
    </recommendedName>
</protein>
<organism evidence="2 3">
    <name type="scientific">Polymorphum gilvum (strain LMG 25793 / CGMCC 1.9160 / SL003B-26A1)</name>
    <dbReference type="NCBI Taxonomy" id="991905"/>
    <lineage>
        <taxon>Bacteria</taxon>
        <taxon>Pseudomonadati</taxon>
        <taxon>Pseudomonadota</taxon>
        <taxon>Alphaproteobacteria</taxon>
        <taxon>Rhodobacterales</taxon>
        <taxon>Paracoccaceae</taxon>
        <taxon>Polymorphum</taxon>
    </lineage>
</organism>
<dbReference type="EMBL" id="CP002568">
    <property type="protein sequence ID" value="ADZ68607.1"/>
    <property type="molecule type" value="Genomic_DNA"/>
</dbReference>
<feature type="domain" description="BioF2-like acetyltransferase" evidence="1">
    <location>
        <begin position="175"/>
        <end position="292"/>
    </location>
</feature>
<dbReference type="SUPFAM" id="SSF55729">
    <property type="entry name" value="Acyl-CoA N-acyltransferases (Nat)"/>
    <property type="match status" value="1"/>
</dbReference>
<evidence type="ECO:0000313" key="2">
    <source>
        <dbReference type="EMBL" id="ADZ68607.1"/>
    </source>
</evidence>
<dbReference type="InterPro" id="IPR038740">
    <property type="entry name" value="BioF2-like_GNAT_dom"/>
</dbReference>
<accession>F2J072</accession>
<reference evidence="2 3" key="1">
    <citation type="journal article" date="2011" name="J. Bacteriol.">
        <title>Complete genome sequence of Polymorphum gilvum SL003B-26A1T, a crude oil-degrading bacterium from oil-polluted saline soil.</title>
        <authorList>
            <person name="Li S.G."/>
            <person name="Tang Y.Q."/>
            <person name="Nie Y."/>
            <person name="Cai M."/>
            <person name="Wu X.L."/>
        </authorList>
    </citation>
    <scope>NUCLEOTIDE SEQUENCE [LARGE SCALE GENOMIC DNA]</scope>
    <source>
        <strain evidence="3">LMG 25793 / CGMCC 1.9160 / SL003B-26A1</strain>
    </source>
</reference>
<keyword evidence="3" id="KW-1185">Reference proteome</keyword>
<dbReference type="AlphaFoldDB" id="F2J072"/>
<dbReference type="STRING" id="991905.SL003B_0168"/>
<proteinExistence type="predicted"/>
<evidence type="ECO:0000313" key="3">
    <source>
        <dbReference type="Proteomes" id="UP000008130"/>
    </source>
</evidence>
<gene>
    <name evidence="2" type="ordered locus">SL003B_0168</name>
</gene>
<dbReference type="KEGG" id="pgv:SL003B_0168"/>
<dbReference type="Proteomes" id="UP000008130">
    <property type="component" value="Chromosome"/>
</dbReference>